<proteinExistence type="predicted"/>
<evidence type="ECO:0000313" key="1">
    <source>
        <dbReference type="EMBL" id="CRY94444.1"/>
    </source>
</evidence>
<organism evidence="1">
    <name type="scientific">uncultured prokaryote</name>
    <dbReference type="NCBI Taxonomy" id="198431"/>
    <lineage>
        <taxon>unclassified sequences</taxon>
        <taxon>environmental samples</taxon>
    </lineage>
</organism>
<dbReference type="EMBL" id="LN852927">
    <property type="protein sequence ID" value="CRY94444.1"/>
    <property type="molecule type" value="Genomic_DNA"/>
</dbReference>
<reference evidence="1" key="1">
    <citation type="submission" date="2015-06" db="EMBL/GenBank/DDBJ databases">
        <authorList>
            <person name="Joergensen T."/>
        </authorList>
    </citation>
    <scope>NUCLEOTIDE SEQUENCE</scope>
    <source>
        <strain evidence="1">RGRH0254</strain>
    </source>
</reference>
<accession>A0A0H5PZ51</accession>
<dbReference type="AlphaFoldDB" id="A0A0H5PZ51"/>
<reference evidence="1" key="2">
    <citation type="submission" date="2015-07" db="EMBL/GenBank/DDBJ databases">
        <title>Plasmids, circular viruses and viroids from rat gut.</title>
        <authorList>
            <person name="Jorgensen T.J."/>
            <person name="Hansen M.A."/>
            <person name="Xu Z."/>
            <person name="Tabak M.A."/>
            <person name="Sorensen S.J."/>
            <person name="Hansen L.H."/>
        </authorList>
    </citation>
    <scope>NUCLEOTIDE SEQUENCE</scope>
    <source>
        <strain evidence="1">RGRH0254</strain>
    </source>
</reference>
<sequence>MKNKENEKIKKENTCRTIVNVPIDMDNKFRELAVKRGIAKSQMILFAMGWYLDYSNSMDLMPKMIEALRSSEELLKQDKE</sequence>
<name>A0A0H5PZ51_9ZZZZ</name>
<protein>
    <submittedName>
        <fullName evidence="1">Uncharacterized protein</fullName>
    </submittedName>
</protein>